<dbReference type="EMBL" id="JBHSKG010000019">
    <property type="protein sequence ID" value="MFC5141972.1"/>
    <property type="molecule type" value="Genomic_DNA"/>
</dbReference>
<name>A0ABV9ZLP1_9PSEU</name>
<evidence type="ECO:0000313" key="3">
    <source>
        <dbReference type="EMBL" id="MFC5141972.1"/>
    </source>
</evidence>
<dbReference type="SUPFAM" id="SSF53756">
    <property type="entry name" value="UDP-Glycosyltransferase/glycogen phosphorylase"/>
    <property type="match status" value="1"/>
</dbReference>
<gene>
    <name evidence="3" type="ORF">ACFPK1_27310</name>
</gene>
<reference evidence="4" key="1">
    <citation type="journal article" date="2019" name="Int. J. Syst. Evol. Microbiol.">
        <title>The Global Catalogue of Microorganisms (GCM) 10K type strain sequencing project: providing services to taxonomists for standard genome sequencing and annotation.</title>
        <authorList>
            <consortium name="The Broad Institute Genomics Platform"/>
            <consortium name="The Broad Institute Genome Sequencing Center for Infectious Disease"/>
            <person name="Wu L."/>
            <person name="Ma J."/>
        </authorList>
    </citation>
    <scope>NUCLEOTIDE SEQUENCE [LARGE SCALE GENOMIC DNA]</scope>
    <source>
        <strain evidence="4">XZYJ18</strain>
    </source>
</reference>
<evidence type="ECO:0000256" key="1">
    <source>
        <dbReference type="ARBA" id="ARBA00022679"/>
    </source>
</evidence>
<dbReference type="Gene3D" id="3.40.50.2000">
    <property type="entry name" value="Glycogen Phosphorylase B"/>
    <property type="match status" value="1"/>
</dbReference>
<dbReference type="Proteomes" id="UP001596175">
    <property type="component" value="Unassembled WGS sequence"/>
</dbReference>
<feature type="domain" description="Glycosyl transferase family 1" evidence="2">
    <location>
        <begin position="171"/>
        <end position="302"/>
    </location>
</feature>
<dbReference type="InterPro" id="IPR001296">
    <property type="entry name" value="Glyco_trans_1"/>
</dbReference>
<dbReference type="Pfam" id="PF00534">
    <property type="entry name" value="Glycos_transf_1"/>
    <property type="match status" value="1"/>
</dbReference>
<dbReference type="PANTHER" id="PTHR46401:SF2">
    <property type="entry name" value="GLYCOSYLTRANSFERASE WBBK-RELATED"/>
    <property type="match status" value="1"/>
</dbReference>
<protein>
    <submittedName>
        <fullName evidence="3">Glycosyltransferase family 4 protein</fullName>
    </submittedName>
</protein>
<keyword evidence="4" id="KW-1185">Reference proteome</keyword>
<accession>A0ABV9ZLP1</accession>
<keyword evidence="1" id="KW-0808">Transferase</keyword>
<organism evidence="3 4">
    <name type="scientific">Actinomycetospora rhizophila</name>
    <dbReference type="NCBI Taxonomy" id="1416876"/>
    <lineage>
        <taxon>Bacteria</taxon>
        <taxon>Bacillati</taxon>
        <taxon>Actinomycetota</taxon>
        <taxon>Actinomycetes</taxon>
        <taxon>Pseudonocardiales</taxon>
        <taxon>Pseudonocardiaceae</taxon>
        <taxon>Actinomycetospora</taxon>
    </lineage>
</organism>
<dbReference type="CDD" id="cd03809">
    <property type="entry name" value="GT4_MtfB-like"/>
    <property type="match status" value="1"/>
</dbReference>
<dbReference type="PANTHER" id="PTHR46401">
    <property type="entry name" value="GLYCOSYLTRANSFERASE WBBK-RELATED"/>
    <property type="match status" value="1"/>
</dbReference>
<evidence type="ECO:0000259" key="2">
    <source>
        <dbReference type="Pfam" id="PF00534"/>
    </source>
</evidence>
<proteinExistence type="predicted"/>
<sequence>MNVLINQSYAPQRVTGQQRYAREIADRLASTSSFDGLRPEGLWASSTLWVWAWVQCVLPLLARGTTVLSLTSRAPFWRRRHVLVVHDLFVLTNPRWFSRRYVWTHAPLLRAQIRSAAAVVAVSGPTADALRPLRHDTVEVAPNAPSEVFRDRPDLPDDHALRRLGVQAGSYFLAVGSRDPRKNLARLARAYGLLDEEERRRSPLVVVGAAASIYRSEELVWPEGTIDAGYVTDDDLRQLYRHSRAVVLVSLAEGFGLPLVEAAAAGARSLLVSDLPIFHWICAGAARYVDPLSSDDIAAGLRLEVAKPHEEEVNLERFDWDASAAVVREVCGRVHRAGRA</sequence>
<dbReference type="RefSeq" id="WP_378024107.1">
    <property type="nucleotide sequence ID" value="NZ_JBHSKG010000019.1"/>
</dbReference>
<comment type="caution">
    <text evidence="3">The sequence shown here is derived from an EMBL/GenBank/DDBJ whole genome shotgun (WGS) entry which is preliminary data.</text>
</comment>
<evidence type="ECO:0000313" key="4">
    <source>
        <dbReference type="Proteomes" id="UP001596175"/>
    </source>
</evidence>